<evidence type="ECO:0000313" key="2">
    <source>
        <dbReference type="Proteomes" id="UP001153269"/>
    </source>
</evidence>
<keyword evidence="2" id="KW-1185">Reference proteome</keyword>
<reference evidence="1" key="1">
    <citation type="submission" date="2020-03" db="EMBL/GenBank/DDBJ databases">
        <authorList>
            <person name="Weist P."/>
        </authorList>
    </citation>
    <scope>NUCLEOTIDE SEQUENCE</scope>
</reference>
<dbReference type="Proteomes" id="UP001153269">
    <property type="component" value="Unassembled WGS sequence"/>
</dbReference>
<protein>
    <submittedName>
        <fullName evidence="1">Uncharacterized protein</fullName>
    </submittedName>
</protein>
<gene>
    <name evidence="1" type="ORF">PLEPLA_LOCUS8826</name>
</gene>
<comment type="caution">
    <text evidence="1">The sequence shown here is derived from an EMBL/GenBank/DDBJ whole genome shotgun (WGS) entry which is preliminary data.</text>
</comment>
<name>A0A9N7YE50_PLEPL</name>
<evidence type="ECO:0000313" key="1">
    <source>
        <dbReference type="EMBL" id="CAB1420949.1"/>
    </source>
</evidence>
<dbReference type="AlphaFoldDB" id="A0A9N7YE50"/>
<organism evidence="1 2">
    <name type="scientific">Pleuronectes platessa</name>
    <name type="common">European plaice</name>
    <dbReference type="NCBI Taxonomy" id="8262"/>
    <lineage>
        <taxon>Eukaryota</taxon>
        <taxon>Metazoa</taxon>
        <taxon>Chordata</taxon>
        <taxon>Craniata</taxon>
        <taxon>Vertebrata</taxon>
        <taxon>Euteleostomi</taxon>
        <taxon>Actinopterygii</taxon>
        <taxon>Neopterygii</taxon>
        <taxon>Teleostei</taxon>
        <taxon>Neoteleostei</taxon>
        <taxon>Acanthomorphata</taxon>
        <taxon>Carangaria</taxon>
        <taxon>Pleuronectiformes</taxon>
        <taxon>Pleuronectoidei</taxon>
        <taxon>Pleuronectidae</taxon>
        <taxon>Pleuronectes</taxon>
    </lineage>
</organism>
<proteinExistence type="predicted"/>
<sequence>MKRCRGRCRVSFVLSAHSPARLRTDKQLSRGSSRADGEDPGCCRSLRWRIMVPQRLRDVDSRPVSDVGGGGGGVKLCCSTSLEKIAVFMAYEPLFPPPLHSTDCDYCLQRWPYYNELESDLLLGDV</sequence>
<accession>A0A9N7YE50</accession>
<dbReference type="EMBL" id="CADEAL010000493">
    <property type="protein sequence ID" value="CAB1420949.1"/>
    <property type="molecule type" value="Genomic_DNA"/>
</dbReference>